<evidence type="ECO:0000313" key="4">
    <source>
        <dbReference type="Proteomes" id="UP000887578"/>
    </source>
</evidence>
<keyword evidence="4" id="KW-1185">Reference proteome</keyword>
<feature type="chain" id="PRO_5038103118" evidence="3">
    <location>
        <begin position="27"/>
        <end position="393"/>
    </location>
</feature>
<sequence length="393" mass="43959">MKFFSQTFFLCFFICVPCLLLDPISAAKFRRNGNDSGILGGNVRERRIRSSDENEHGEKDGDDVILSGTGRINLTLIYEVLEFEICDNCAGTSRVCYESLNGWEDSEATGSCSDSNSCEFKVKDVGDGIKFNTFEVFKDEFIRTADGSCLSTMMKFPKAHVLPNQNYKSCDPKMDDNKMIKLFVDIDPECSIKVKNARIYVPEVTLKVPSTKSPSKRISETSSFPIWGYIIIAVGIIVLIVILIICFIAYHLYKTHKPSKPIPPNADEIKSKPTASNAKVAIVETPTNQNLNLAKVEPNMNNENKSKKNQKKDKKKKTKIHERTTTEDIPTVSQQESVASISSKQLSPLPPPNPAACYPVVNRIIPRSMKSTKNDSLNEKDESVMMESESVKF</sequence>
<evidence type="ECO:0000256" key="3">
    <source>
        <dbReference type="SAM" id="SignalP"/>
    </source>
</evidence>
<feature type="compositionally biased region" description="Polar residues" evidence="1">
    <location>
        <begin position="327"/>
        <end position="346"/>
    </location>
</feature>
<evidence type="ECO:0000256" key="1">
    <source>
        <dbReference type="SAM" id="MobiDB-lite"/>
    </source>
</evidence>
<protein>
    <submittedName>
        <fullName evidence="5">Uncharacterized protein</fullName>
    </submittedName>
</protein>
<dbReference type="AlphaFoldDB" id="A0A914PDG4"/>
<dbReference type="WBParaSite" id="PDA_v2.g16209.t1">
    <property type="protein sequence ID" value="PDA_v2.g16209.t1"/>
    <property type="gene ID" value="PDA_v2.g16209"/>
</dbReference>
<evidence type="ECO:0000313" key="5">
    <source>
        <dbReference type="WBParaSite" id="PDA_v2.g16209.t1"/>
    </source>
</evidence>
<keyword evidence="2" id="KW-0472">Membrane</keyword>
<feature type="region of interest" description="Disordered" evidence="1">
    <location>
        <begin position="291"/>
        <end position="393"/>
    </location>
</feature>
<keyword evidence="3" id="KW-0732">Signal</keyword>
<feature type="compositionally biased region" description="Basic and acidic residues" evidence="1">
    <location>
        <begin position="372"/>
        <end position="393"/>
    </location>
</feature>
<organism evidence="4 5">
    <name type="scientific">Panagrolaimus davidi</name>
    <dbReference type="NCBI Taxonomy" id="227884"/>
    <lineage>
        <taxon>Eukaryota</taxon>
        <taxon>Metazoa</taxon>
        <taxon>Ecdysozoa</taxon>
        <taxon>Nematoda</taxon>
        <taxon>Chromadorea</taxon>
        <taxon>Rhabditida</taxon>
        <taxon>Tylenchina</taxon>
        <taxon>Panagrolaimomorpha</taxon>
        <taxon>Panagrolaimoidea</taxon>
        <taxon>Panagrolaimidae</taxon>
        <taxon>Panagrolaimus</taxon>
    </lineage>
</organism>
<keyword evidence="2" id="KW-1133">Transmembrane helix</keyword>
<feature type="signal peptide" evidence="3">
    <location>
        <begin position="1"/>
        <end position="26"/>
    </location>
</feature>
<feature type="transmembrane region" description="Helical" evidence="2">
    <location>
        <begin position="226"/>
        <end position="250"/>
    </location>
</feature>
<accession>A0A914PDG4</accession>
<evidence type="ECO:0000256" key="2">
    <source>
        <dbReference type="SAM" id="Phobius"/>
    </source>
</evidence>
<proteinExistence type="predicted"/>
<feature type="compositionally biased region" description="Basic residues" evidence="1">
    <location>
        <begin position="307"/>
        <end position="320"/>
    </location>
</feature>
<reference evidence="5" key="1">
    <citation type="submission" date="2022-11" db="UniProtKB">
        <authorList>
            <consortium name="WormBaseParasite"/>
        </authorList>
    </citation>
    <scope>IDENTIFICATION</scope>
</reference>
<dbReference type="Proteomes" id="UP000887578">
    <property type="component" value="Unplaced"/>
</dbReference>
<keyword evidence="2" id="KW-0812">Transmembrane</keyword>
<name>A0A914PDG4_9BILA</name>